<reference evidence="1 2" key="1">
    <citation type="journal article" date="2019" name="Int. J. Syst. Evol. Microbiol.">
        <title>The Global Catalogue of Microorganisms (GCM) 10K type strain sequencing project: providing services to taxonomists for standard genome sequencing and annotation.</title>
        <authorList>
            <consortium name="The Broad Institute Genomics Platform"/>
            <consortium name="The Broad Institute Genome Sequencing Center for Infectious Disease"/>
            <person name="Wu L."/>
            <person name="Ma J."/>
        </authorList>
    </citation>
    <scope>NUCLEOTIDE SEQUENCE [LARGE SCALE GENOMIC DNA]</scope>
    <source>
        <strain evidence="1 2">JCM 11136</strain>
    </source>
</reference>
<accession>A0ABN1NMF7</accession>
<evidence type="ECO:0000313" key="2">
    <source>
        <dbReference type="Proteomes" id="UP001501578"/>
    </source>
</evidence>
<name>A0ABN1NMF7_9ACTN</name>
<proteinExistence type="predicted"/>
<organism evidence="1 2">
    <name type="scientific">Nonomuraea longicatena</name>
    <dbReference type="NCBI Taxonomy" id="83682"/>
    <lineage>
        <taxon>Bacteria</taxon>
        <taxon>Bacillati</taxon>
        <taxon>Actinomycetota</taxon>
        <taxon>Actinomycetes</taxon>
        <taxon>Streptosporangiales</taxon>
        <taxon>Streptosporangiaceae</taxon>
        <taxon>Nonomuraea</taxon>
    </lineage>
</organism>
<protein>
    <submittedName>
        <fullName evidence="1">Uncharacterized protein</fullName>
    </submittedName>
</protein>
<evidence type="ECO:0000313" key="1">
    <source>
        <dbReference type="EMBL" id="GAA0911903.1"/>
    </source>
</evidence>
<dbReference type="EMBL" id="BAAAHQ010000001">
    <property type="protein sequence ID" value="GAA0911903.1"/>
    <property type="molecule type" value="Genomic_DNA"/>
</dbReference>
<sequence length="91" mass="10386">MGGYEVPQDLLRLRREFLAFELRQSELSRCRPAPSATLSDEQQAEWVEAYSECVRLAEEIHRHPYWATVDSPHRAWMALQAAAEEPATTAG</sequence>
<dbReference type="RefSeq" id="WP_343947673.1">
    <property type="nucleotide sequence ID" value="NZ_BAAAHQ010000001.1"/>
</dbReference>
<dbReference type="Proteomes" id="UP001501578">
    <property type="component" value="Unassembled WGS sequence"/>
</dbReference>
<gene>
    <name evidence="1" type="ORF">GCM10009560_01720</name>
</gene>
<keyword evidence="2" id="KW-1185">Reference proteome</keyword>
<comment type="caution">
    <text evidence="1">The sequence shown here is derived from an EMBL/GenBank/DDBJ whole genome shotgun (WGS) entry which is preliminary data.</text>
</comment>